<evidence type="ECO:0000313" key="1">
    <source>
        <dbReference type="EMBL" id="MRX11225.1"/>
    </source>
</evidence>
<protein>
    <submittedName>
        <fullName evidence="1">Uncharacterized protein</fullName>
    </submittedName>
</protein>
<dbReference type="RefSeq" id="WP_154369283.1">
    <property type="nucleotide sequence ID" value="NZ_WKJM01000030.1"/>
</dbReference>
<evidence type="ECO:0000313" key="2">
    <source>
        <dbReference type="Proteomes" id="UP000481037"/>
    </source>
</evidence>
<dbReference type="Proteomes" id="UP000481037">
    <property type="component" value="Unassembled WGS sequence"/>
</dbReference>
<reference evidence="1 2" key="1">
    <citation type="submission" date="2019-11" db="EMBL/GenBank/DDBJ databases">
        <title>Novel species isolated from a subtropical stream in China.</title>
        <authorList>
            <person name="Lu H."/>
        </authorList>
    </citation>
    <scope>NUCLEOTIDE SEQUENCE [LARGE SCALE GENOMIC DNA]</scope>
    <source>
        <strain evidence="1 2">FT25W</strain>
    </source>
</reference>
<accession>A0A6L5QNN5</accession>
<dbReference type="EMBL" id="WKJM01000030">
    <property type="protein sequence ID" value="MRX11225.1"/>
    <property type="molecule type" value="Genomic_DNA"/>
</dbReference>
<dbReference type="AlphaFoldDB" id="A0A6L5QNN5"/>
<gene>
    <name evidence="1" type="ORF">GJ697_25700</name>
</gene>
<comment type="caution">
    <text evidence="1">The sequence shown here is derived from an EMBL/GenBank/DDBJ whole genome shotgun (WGS) entry which is preliminary data.</text>
</comment>
<organism evidence="1 2">
    <name type="scientific">Duganella alba</name>
    <dbReference type="NCBI Taxonomy" id="2666081"/>
    <lineage>
        <taxon>Bacteria</taxon>
        <taxon>Pseudomonadati</taxon>
        <taxon>Pseudomonadota</taxon>
        <taxon>Betaproteobacteria</taxon>
        <taxon>Burkholderiales</taxon>
        <taxon>Oxalobacteraceae</taxon>
        <taxon>Telluria group</taxon>
        <taxon>Duganella</taxon>
    </lineage>
</organism>
<proteinExistence type="predicted"/>
<keyword evidence="2" id="KW-1185">Reference proteome</keyword>
<sequence length="133" mass="14428">MLAGLCAMQLGLAVAAESPALTDADRSAVKLGIRRDFLTAVSGACGRKFPEHASTYDSAVQAWRKTNEVRLKQADVLMVSRTSSDDARVMGPLLEEEKRTLQDWQTNKLGISQQKAPSMADCDKLYASLATLP</sequence>
<name>A0A6L5QNN5_9BURK</name>